<dbReference type="PROSITE" id="PS00028">
    <property type="entry name" value="ZINC_FINGER_C2H2_1"/>
    <property type="match status" value="6"/>
</dbReference>
<evidence type="ECO:0000256" key="9">
    <source>
        <dbReference type="SAM" id="MobiDB-lite"/>
    </source>
</evidence>
<evidence type="ECO:0000256" key="1">
    <source>
        <dbReference type="ARBA" id="ARBA00004123"/>
    </source>
</evidence>
<feature type="domain" description="C2H2-type" evidence="10">
    <location>
        <begin position="538"/>
        <end position="565"/>
    </location>
</feature>
<feature type="binding site" evidence="8">
    <location>
        <position position="68"/>
    </location>
    <ligand>
        <name>Zn(2+)</name>
        <dbReference type="ChEBI" id="CHEBI:29105"/>
    </ligand>
</feature>
<dbReference type="PANTHER" id="PTHR24376:SF235">
    <property type="entry name" value="C2H2-TYPE DOMAIN-CONTAINING PROTEIN"/>
    <property type="match status" value="1"/>
</dbReference>
<evidence type="ECO:0000256" key="7">
    <source>
        <dbReference type="PROSITE-ProRule" id="PRU00042"/>
    </source>
</evidence>
<comment type="subcellular location">
    <subcellularLocation>
        <location evidence="1">Nucleus</location>
    </subcellularLocation>
</comment>
<dbReference type="InterPro" id="IPR012934">
    <property type="entry name" value="Znf_AD"/>
</dbReference>
<feature type="binding site" evidence="8">
    <location>
        <position position="71"/>
    </location>
    <ligand>
        <name>Zn(2+)</name>
        <dbReference type="ChEBI" id="CHEBI:29105"/>
    </ligand>
</feature>
<dbReference type="GO" id="GO:0000978">
    <property type="term" value="F:RNA polymerase II cis-regulatory region sequence-specific DNA binding"/>
    <property type="evidence" value="ECO:0007669"/>
    <property type="project" value="TreeGrafter"/>
</dbReference>
<evidence type="ECO:0000313" key="12">
    <source>
        <dbReference type="EMBL" id="CAK1587506.1"/>
    </source>
</evidence>
<dbReference type="Pfam" id="PF00096">
    <property type="entry name" value="zf-C2H2"/>
    <property type="match status" value="1"/>
</dbReference>
<reference evidence="12 13" key="1">
    <citation type="submission" date="2023-11" db="EMBL/GenBank/DDBJ databases">
        <authorList>
            <person name="Hedman E."/>
            <person name="Englund M."/>
            <person name="Stromberg M."/>
            <person name="Nyberg Akerstrom W."/>
            <person name="Nylinder S."/>
            <person name="Jareborg N."/>
            <person name="Kallberg Y."/>
            <person name="Kronander E."/>
        </authorList>
    </citation>
    <scope>NUCLEOTIDE SEQUENCE [LARGE SCALE GENOMIC DNA]</scope>
</reference>
<accession>A0AAV1L0F4</accession>
<dbReference type="InterPro" id="IPR009057">
    <property type="entry name" value="Homeodomain-like_sf"/>
</dbReference>
<dbReference type="SUPFAM" id="SSF57667">
    <property type="entry name" value="beta-beta-alpha zinc fingers"/>
    <property type="match status" value="4"/>
</dbReference>
<evidence type="ECO:0000256" key="2">
    <source>
        <dbReference type="ARBA" id="ARBA00022723"/>
    </source>
</evidence>
<dbReference type="InterPro" id="IPR007889">
    <property type="entry name" value="HTH_Psq"/>
</dbReference>
<evidence type="ECO:0000256" key="3">
    <source>
        <dbReference type="ARBA" id="ARBA00022737"/>
    </source>
</evidence>
<evidence type="ECO:0000313" key="13">
    <source>
        <dbReference type="Proteomes" id="UP001314205"/>
    </source>
</evidence>
<feature type="domain" description="C2H2-type" evidence="10">
    <location>
        <begin position="653"/>
        <end position="680"/>
    </location>
</feature>
<dbReference type="GO" id="GO:0005634">
    <property type="term" value="C:nucleus"/>
    <property type="evidence" value="ECO:0007669"/>
    <property type="project" value="UniProtKB-SubCell"/>
</dbReference>
<name>A0AAV1L0F4_9NEOP</name>
<evidence type="ECO:0000259" key="10">
    <source>
        <dbReference type="PROSITE" id="PS50157"/>
    </source>
</evidence>
<evidence type="ECO:0000256" key="6">
    <source>
        <dbReference type="ARBA" id="ARBA00023242"/>
    </source>
</evidence>
<feature type="domain" description="C2H2-type" evidence="10">
    <location>
        <begin position="512"/>
        <end position="539"/>
    </location>
</feature>
<dbReference type="PANTHER" id="PTHR24376">
    <property type="entry name" value="ZINC FINGER PROTEIN"/>
    <property type="match status" value="1"/>
</dbReference>
<feature type="region of interest" description="Disordered" evidence="9">
    <location>
        <begin position="299"/>
        <end position="320"/>
    </location>
</feature>
<organism evidence="12 13">
    <name type="scientific">Parnassius mnemosyne</name>
    <name type="common">clouded apollo</name>
    <dbReference type="NCBI Taxonomy" id="213953"/>
    <lineage>
        <taxon>Eukaryota</taxon>
        <taxon>Metazoa</taxon>
        <taxon>Ecdysozoa</taxon>
        <taxon>Arthropoda</taxon>
        <taxon>Hexapoda</taxon>
        <taxon>Insecta</taxon>
        <taxon>Pterygota</taxon>
        <taxon>Neoptera</taxon>
        <taxon>Endopterygota</taxon>
        <taxon>Lepidoptera</taxon>
        <taxon>Glossata</taxon>
        <taxon>Ditrysia</taxon>
        <taxon>Papilionoidea</taxon>
        <taxon>Papilionidae</taxon>
        <taxon>Parnassiinae</taxon>
        <taxon>Parnassini</taxon>
        <taxon>Parnassius</taxon>
        <taxon>Driopa</taxon>
    </lineage>
</organism>
<dbReference type="FunFam" id="3.30.160.60:FF:000446">
    <property type="entry name" value="Zinc finger protein"/>
    <property type="match status" value="1"/>
</dbReference>
<sequence length="715" mass="84100">MDSLDGDGAMVIIIGRCKCCLNEGDLKNMWTPYIYEGETEIYGMMLTECFGLSWQQPEDNMKYMDMICISCISRLRDALAFKREVLVSEEVLRENQDEIFLHTTVKVEKNLEEEEEEVKFSEVEYLEIPDSLNKEELCEEQLSDEQLLSSDNSLLVEHTRKKSKKLTKEEGNKMYKQYTDKELQMPNDAVQNNEMSHTEAAEFFKVPRKAISAKIRNITDKEDDNSLLVERTRKRSKKLTKEEVNKTYKQYTDEELQMANDAVQNNEMSHTEAAELFKVPRKTISAKIRNIKDKEEEQLQFSEENRKRKWPKKLPKQDRNKTYKQYTEKALRMAIDAVQNEEMSRSEASAKFKVPKKTLDSRLRLQNSIAKKEEPDDDDASKIIDQEKHYKLREEIKSILTYTNAIPYKTRLSRYYCAYCSTDGPAFDDADDLRVHTKTKHVDDRTKAVDQIMRPQWLNEVLKIDIHSLHCTVCCTILLTWNDMLLHLKDVHEVALDEAYNRVIPYILARELKCALCGEAFASYNILDGHMNAHYSSYICSECGDTFLSASRLKKHVLVHNTGRFPCEVCGKVYNLKKYMKKHFDLVHAEKDQYKCSYCPERFSRPFQRHQHVLDNHKEMVKIKTCEICGKTFDWMPYYSAHMRRKHGNEKNYKCKQCDKSFLMKYQLRDHQEKHLEERNVVCDVCNERFKTKAGLVRHCQLHHNFPTAKSQTVK</sequence>
<dbReference type="Proteomes" id="UP001314205">
    <property type="component" value="Unassembled WGS sequence"/>
</dbReference>
<evidence type="ECO:0000259" key="11">
    <source>
        <dbReference type="PROSITE" id="PS51915"/>
    </source>
</evidence>
<dbReference type="InterPro" id="IPR013087">
    <property type="entry name" value="Znf_C2H2_type"/>
</dbReference>
<evidence type="ECO:0008006" key="14">
    <source>
        <dbReference type="Google" id="ProtNLM"/>
    </source>
</evidence>
<dbReference type="Gene3D" id="1.10.10.60">
    <property type="entry name" value="Homeodomain-like"/>
    <property type="match status" value="2"/>
</dbReference>
<feature type="domain" description="C2H2-type" evidence="10">
    <location>
        <begin position="681"/>
        <end position="703"/>
    </location>
</feature>
<keyword evidence="2 8" id="KW-0479">Metal-binding</keyword>
<evidence type="ECO:0000256" key="4">
    <source>
        <dbReference type="ARBA" id="ARBA00022771"/>
    </source>
</evidence>
<keyword evidence="3" id="KW-0677">Repeat</keyword>
<keyword evidence="4 7" id="KW-0863">Zinc-finger</keyword>
<feature type="binding site" evidence="8">
    <location>
        <position position="17"/>
    </location>
    <ligand>
        <name>Zn(2+)</name>
        <dbReference type="ChEBI" id="CHEBI:29105"/>
    </ligand>
</feature>
<dbReference type="EMBL" id="CAVLGL010000082">
    <property type="protein sequence ID" value="CAK1587506.1"/>
    <property type="molecule type" value="Genomic_DNA"/>
</dbReference>
<feature type="binding site" evidence="8">
    <location>
        <position position="20"/>
    </location>
    <ligand>
        <name>Zn(2+)</name>
        <dbReference type="ChEBI" id="CHEBI:29105"/>
    </ligand>
</feature>
<dbReference type="GO" id="GO:0008270">
    <property type="term" value="F:zinc ion binding"/>
    <property type="evidence" value="ECO:0007669"/>
    <property type="project" value="UniProtKB-UniRule"/>
</dbReference>
<proteinExistence type="predicted"/>
<protein>
    <recommendedName>
        <fullName evidence="14">Zinc finger protein</fullName>
    </recommendedName>
</protein>
<keyword evidence="6" id="KW-0539">Nucleus</keyword>
<dbReference type="AlphaFoldDB" id="A0AAV1L0F4"/>
<dbReference type="Gene3D" id="3.30.160.60">
    <property type="entry name" value="Classic Zinc Finger"/>
    <property type="match status" value="4"/>
</dbReference>
<evidence type="ECO:0000256" key="8">
    <source>
        <dbReference type="PROSITE-ProRule" id="PRU01263"/>
    </source>
</evidence>
<evidence type="ECO:0000256" key="5">
    <source>
        <dbReference type="ARBA" id="ARBA00022833"/>
    </source>
</evidence>
<keyword evidence="5 8" id="KW-0862">Zinc</keyword>
<dbReference type="GO" id="GO:0001228">
    <property type="term" value="F:DNA-binding transcription activator activity, RNA polymerase II-specific"/>
    <property type="evidence" value="ECO:0007669"/>
    <property type="project" value="TreeGrafter"/>
</dbReference>
<dbReference type="PROSITE" id="PS51915">
    <property type="entry name" value="ZAD"/>
    <property type="match status" value="1"/>
</dbReference>
<feature type="domain" description="C2H2-type" evidence="10">
    <location>
        <begin position="565"/>
        <end position="593"/>
    </location>
</feature>
<gene>
    <name evidence="12" type="ORF">PARMNEM_LOCUS8321</name>
</gene>
<dbReference type="SUPFAM" id="SSF46689">
    <property type="entry name" value="Homeodomain-like"/>
    <property type="match status" value="2"/>
</dbReference>
<dbReference type="Pfam" id="PF13912">
    <property type="entry name" value="zf-C2H2_6"/>
    <property type="match status" value="1"/>
</dbReference>
<dbReference type="InterPro" id="IPR036236">
    <property type="entry name" value="Znf_C2H2_sf"/>
</dbReference>
<dbReference type="PROSITE" id="PS50157">
    <property type="entry name" value="ZINC_FINGER_C2H2_2"/>
    <property type="match status" value="6"/>
</dbReference>
<feature type="domain" description="ZAD" evidence="11">
    <location>
        <begin position="15"/>
        <end position="95"/>
    </location>
</feature>
<dbReference type="SMART" id="SM00355">
    <property type="entry name" value="ZnF_C2H2"/>
    <property type="match status" value="9"/>
</dbReference>
<keyword evidence="13" id="KW-1185">Reference proteome</keyword>
<comment type="caution">
    <text evidence="12">The sequence shown here is derived from an EMBL/GenBank/DDBJ whole genome shotgun (WGS) entry which is preliminary data.</text>
</comment>
<feature type="domain" description="C2H2-type" evidence="10">
    <location>
        <begin position="624"/>
        <end position="652"/>
    </location>
</feature>
<dbReference type="Pfam" id="PF05225">
    <property type="entry name" value="HTH_psq"/>
    <property type="match status" value="1"/>
</dbReference>